<dbReference type="InterPro" id="IPR035906">
    <property type="entry name" value="MetI-like_sf"/>
</dbReference>
<sequence>MSATTANTPAAAPAQTKKHRPGLHRINWWATAFIAVASLTVLIPLYLAVVVALKTPDQLLGGSGFEWPTEVRWANFSEAWTAADYPTTLANTGIITVLTVIFTILTSSIVSWALARNMHRPFFKGAFFYFLSAMFIPFPIIMLPLVKQTAAFGLDNKWGMIILYTIFGISMNSFIYTAYVRSIPLELEEAARVDGASTWRVFWKVIFPLLAPMNATVGILTCVWAWNDYIMPLVVLTDPSDRTLVLAQSIFQGQYNIDHTVSFASYLMAMAPLLLVYIFAQRWVISGVTRGSIK</sequence>
<evidence type="ECO:0000256" key="1">
    <source>
        <dbReference type="ARBA" id="ARBA00004651"/>
    </source>
</evidence>
<reference evidence="9" key="2">
    <citation type="submission" date="2021-09" db="EMBL/GenBank/DDBJ databases">
        <authorList>
            <person name="Gilroy R."/>
        </authorList>
    </citation>
    <scope>NUCLEOTIDE SEQUENCE</scope>
    <source>
        <strain evidence="9">ChiGjej3B3-7470</strain>
    </source>
</reference>
<evidence type="ECO:0000256" key="6">
    <source>
        <dbReference type="ARBA" id="ARBA00023136"/>
    </source>
</evidence>
<feature type="transmembrane region" description="Helical" evidence="7">
    <location>
        <begin position="158"/>
        <end position="180"/>
    </location>
</feature>
<evidence type="ECO:0000259" key="8">
    <source>
        <dbReference type="PROSITE" id="PS50928"/>
    </source>
</evidence>
<dbReference type="AlphaFoldDB" id="A0A921JQR2"/>
<evidence type="ECO:0000313" key="10">
    <source>
        <dbReference type="Proteomes" id="UP000712713"/>
    </source>
</evidence>
<dbReference type="GO" id="GO:0005886">
    <property type="term" value="C:plasma membrane"/>
    <property type="evidence" value="ECO:0007669"/>
    <property type="project" value="UniProtKB-SubCell"/>
</dbReference>
<evidence type="ECO:0000256" key="2">
    <source>
        <dbReference type="ARBA" id="ARBA00022448"/>
    </source>
</evidence>
<feature type="domain" description="ABC transmembrane type-1" evidence="8">
    <location>
        <begin position="89"/>
        <end position="279"/>
    </location>
</feature>
<evidence type="ECO:0000256" key="5">
    <source>
        <dbReference type="ARBA" id="ARBA00022989"/>
    </source>
</evidence>
<dbReference type="Proteomes" id="UP000712713">
    <property type="component" value="Unassembled WGS sequence"/>
</dbReference>
<comment type="caution">
    <text evidence="9">The sequence shown here is derived from an EMBL/GenBank/DDBJ whole genome shotgun (WGS) entry which is preliminary data.</text>
</comment>
<keyword evidence="5 7" id="KW-1133">Transmembrane helix</keyword>
<gene>
    <name evidence="9" type="ORF">K8V15_06395</name>
</gene>
<dbReference type="Gene3D" id="1.10.3720.10">
    <property type="entry name" value="MetI-like"/>
    <property type="match status" value="1"/>
</dbReference>
<dbReference type="PROSITE" id="PS50928">
    <property type="entry name" value="ABC_TM1"/>
    <property type="match status" value="1"/>
</dbReference>
<feature type="transmembrane region" description="Helical" evidence="7">
    <location>
        <begin position="201"/>
        <end position="226"/>
    </location>
</feature>
<dbReference type="EMBL" id="DYZF01000163">
    <property type="protein sequence ID" value="HJE51590.1"/>
    <property type="molecule type" value="Genomic_DNA"/>
</dbReference>
<dbReference type="InterPro" id="IPR000515">
    <property type="entry name" value="MetI-like"/>
</dbReference>
<keyword evidence="6 7" id="KW-0472">Membrane</keyword>
<dbReference type="Pfam" id="PF00528">
    <property type="entry name" value="BPD_transp_1"/>
    <property type="match status" value="1"/>
</dbReference>
<feature type="transmembrane region" description="Helical" evidence="7">
    <location>
        <begin position="263"/>
        <end position="280"/>
    </location>
</feature>
<keyword evidence="4 7" id="KW-0812">Transmembrane</keyword>
<evidence type="ECO:0000256" key="4">
    <source>
        <dbReference type="ARBA" id="ARBA00022692"/>
    </source>
</evidence>
<proteinExistence type="inferred from homology"/>
<dbReference type="PANTHER" id="PTHR43744:SF12">
    <property type="entry name" value="ABC TRANSPORTER PERMEASE PROTEIN MG189-RELATED"/>
    <property type="match status" value="1"/>
</dbReference>
<organism evidence="9 10">
    <name type="scientific">Tessaracoccus flavescens</name>
    <dbReference type="NCBI Taxonomy" id="399497"/>
    <lineage>
        <taxon>Bacteria</taxon>
        <taxon>Bacillati</taxon>
        <taxon>Actinomycetota</taxon>
        <taxon>Actinomycetes</taxon>
        <taxon>Propionibacteriales</taxon>
        <taxon>Propionibacteriaceae</taxon>
        <taxon>Tessaracoccus</taxon>
    </lineage>
</organism>
<feature type="transmembrane region" description="Helical" evidence="7">
    <location>
        <begin position="94"/>
        <end position="115"/>
    </location>
</feature>
<comment type="subcellular location">
    <subcellularLocation>
        <location evidence="1 7">Cell membrane</location>
        <topology evidence="1 7">Multi-pass membrane protein</topology>
    </subcellularLocation>
</comment>
<dbReference type="SUPFAM" id="SSF161098">
    <property type="entry name" value="MetI-like"/>
    <property type="match status" value="1"/>
</dbReference>
<evidence type="ECO:0000313" key="9">
    <source>
        <dbReference type="EMBL" id="HJE51590.1"/>
    </source>
</evidence>
<accession>A0A921JQR2</accession>
<evidence type="ECO:0000256" key="7">
    <source>
        <dbReference type="RuleBase" id="RU363032"/>
    </source>
</evidence>
<protein>
    <submittedName>
        <fullName evidence="9">Carbohydrate ABC transporter permease</fullName>
    </submittedName>
</protein>
<dbReference type="GO" id="GO:0055085">
    <property type="term" value="P:transmembrane transport"/>
    <property type="evidence" value="ECO:0007669"/>
    <property type="project" value="InterPro"/>
</dbReference>
<keyword evidence="2 7" id="KW-0813">Transport</keyword>
<feature type="transmembrane region" description="Helical" evidence="7">
    <location>
        <begin position="26"/>
        <end position="53"/>
    </location>
</feature>
<keyword evidence="3" id="KW-1003">Cell membrane</keyword>
<feature type="transmembrane region" description="Helical" evidence="7">
    <location>
        <begin position="127"/>
        <end position="146"/>
    </location>
</feature>
<comment type="similarity">
    <text evidence="7">Belongs to the binding-protein-dependent transport system permease family.</text>
</comment>
<dbReference type="CDD" id="cd06261">
    <property type="entry name" value="TM_PBP2"/>
    <property type="match status" value="1"/>
</dbReference>
<evidence type="ECO:0000256" key="3">
    <source>
        <dbReference type="ARBA" id="ARBA00022475"/>
    </source>
</evidence>
<reference evidence="9" key="1">
    <citation type="journal article" date="2021" name="PeerJ">
        <title>Extensive microbial diversity within the chicken gut microbiome revealed by metagenomics and culture.</title>
        <authorList>
            <person name="Gilroy R."/>
            <person name="Ravi A."/>
            <person name="Getino M."/>
            <person name="Pursley I."/>
            <person name="Horton D.L."/>
            <person name="Alikhan N.F."/>
            <person name="Baker D."/>
            <person name="Gharbi K."/>
            <person name="Hall N."/>
            <person name="Watson M."/>
            <person name="Adriaenssens E.M."/>
            <person name="Foster-Nyarko E."/>
            <person name="Jarju S."/>
            <person name="Secka A."/>
            <person name="Antonio M."/>
            <person name="Oren A."/>
            <person name="Chaudhuri R.R."/>
            <person name="La Ragione R."/>
            <person name="Hildebrand F."/>
            <person name="Pallen M.J."/>
        </authorList>
    </citation>
    <scope>NUCLEOTIDE SEQUENCE</scope>
    <source>
        <strain evidence="9">ChiGjej3B3-7470</strain>
    </source>
</reference>
<dbReference type="PANTHER" id="PTHR43744">
    <property type="entry name" value="ABC TRANSPORTER PERMEASE PROTEIN MG189-RELATED-RELATED"/>
    <property type="match status" value="1"/>
</dbReference>
<name>A0A921JQR2_9ACTN</name>